<feature type="transmembrane region" description="Helical" evidence="9">
    <location>
        <begin position="46"/>
        <end position="64"/>
    </location>
</feature>
<comment type="function">
    <text evidence="7">Catalyzes the ATP-dependent translocation of sphingoid long-chain bases (LCBs) from the cytoplasmic site toward the extracytoplasmic side of the membrane (flip-flop). Involved in the establishment of the functional lipid asymmetry of the plasma membrane. Regulates intracellular levels of LCBs, sphingolipid precursors that are growth inhibitory at increased levels.</text>
</comment>
<dbReference type="PANTHER" id="PTHR31465:SF9">
    <property type="entry name" value="SPHINGOID LONG-CHAIN BASE TRANSPORTER RSB1"/>
    <property type="match status" value="1"/>
</dbReference>
<dbReference type="Proteomes" id="UP000094801">
    <property type="component" value="Unassembled WGS sequence"/>
</dbReference>
<keyword evidence="5" id="KW-0813">Transport</keyword>
<evidence type="ECO:0000313" key="10">
    <source>
        <dbReference type="EMBL" id="ODV84061.1"/>
    </source>
</evidence>
<dbReference type="InterPro" id="IPR007568">
    <property type="entry name" value="RTA1"/>
</dbReference>
<evidence type="ECO:0000256" key="4">
    <source>
        <dbReference type="ARBA" id="ARBA00022989"/>
    </source>
</evidence>
<evidence type="ECO:0000256" key="3">
    <source>
        <dbReference type="ARBA" id="ARBA00022692"/>
    </source>
</evidence>
<organism evidence="10 11">
    <name type="scientific">[Candida] arabinofermentans NRRL YB-2248</name>
    <dbReference type="NCBI Taxonomy" id="983967"/>
    <lineage>
        <taxon>Eukaryota</taxon>
        <taxon>Fungi</taxon>
        <taxon>Dikarya</taxon>
        <taxon>Ascomycota</taxon>
        <taxon>Saccharomycotina</taxon>
        <taxon>Pichiomycetes</taxon>
        <taxon>Pichiales</taxon>
        <taxon>Pichiaceae</taxon>
        <taxon>Ogataea</taxon>
        <taxon>Ogataea/Candida clade</taxon>
    </lineage>
</organism>
<sequence length="424" mass="47899">MSSSNYNYYGYTPSVSANSVFLSLMAIFWVIHIVYLVIYKQLFTSFLLLIALTAEIIGYSARLASSNDPTSLTIYMIQSITIAIGPGFFTSTIYLMMVQVSVIMSRNPEATGLRTSWFVVGFVSFNIVAVIVQVVGSSNEANATTISDLNHAKNTVVAGCAIQIAVNLSVQILWFLSLFNWLRKGYFTHNSHLLGELHQYTRNRWQLKLFVLFLSVCIELVFSRMVFRLVEMSQGYTSELIKKQGYYIVFESGVISLAFLLITICFSGYAFGKGVNVQIGEKDVRFNPDGTVRKYPRIQPKGFIFKRLLIMVFNLGQAIKEKLDTDHQATSDISGFNKDVESCDEHKATNYGPSSRFEPSSTDVPPLYQSNQPIIRPIYQESTPGYQIKTYPKEERSRLPTDKGLFVYRGFALAFNTVQAMREK</sequence>
<dbReference type="Pfam" id="PF04479">
    <property type="entry name" value="RTA1"/>
    <property type="match status" value="1"/>
</dbReference>
<evidence type="ECO:0000256" key="9">
    <source>
        <dbReference type="SAM" id="Phobius"/>
    </source>
</evidence>
<keyword evidence="11" id="KW-1185">Reference proteome</keyword>
<dbReference type="GO" id="GO:0006869">
    <property type="term" value="P:lipid transport"/>
    <property type="evidence" value="ECO:0007669"/>
    <property type="project" value="UniProtKB-KW"/>
</dbReference>
<protein>
    <recommendedName>
        <fullName evidence="8">Sphingoid long-chain base transporter RSB1</fullName>
    </recommendedName>
</protein>
<feature type="transmembrane region" description="Helical" evidence="9">
    <location>
        <begin position="247"/>
        <end position="272"/>
    </location>
</feature>
<evidence type="ECO:0000313" key="11">
    <source>
        <dbReference type="Proteomes" id="UP000094801"/>
    </source>
</evidence>
<evidence type="ECO:0000256" key="1">
    <source>
        <dbReference type="ARBA" id="ARBA00004651"/>
    </source>
</evidence>
<keyword evidence="4 9" id="KW-1133">Transmembrane helix</keyword>
<dbReference type="PANTHER" id="PTHR31465">
    <property type="entry name" value="PROTEIN RTA1-RELATED"/>
    <property type="match status" value="1"/>
</dbReference>
<feature type="transmembrane region" description="Helical" evidence="9">
    <location>
        <begin position="209"/>
        <end position="227"/>
    </location>
</feature>
<evidence type="ECO:0000256" key="5">
    <source>
        <dbReference type="ARBA" id="ARBA00023055"/>
    </source>
</evidence>
<evidence type="ECO:0000256" key="2">
    <source>
        <dbReference type="ARBA" id="ARBA00009969"/>
    </source>
</evidence>
<dbReference type="GO" id="GO:0005886">
    <property type="term" value="C:plasma membrane"/>
    <property type="evidence" value="ECO:0007669"/>
    <property type="project" value="UniProtKB-SubCell"/>
</dbReference>
<evidence type="ECO:0000256" key="8">
    <source>
        <dbReference type="ARBA" id="ARBA00041117"/>
    </source>
</evidence>
<keyword evidence="3 9" id="KW-0812">Transmembrane</keyword>
<keyword evidence="6 9" id="KW-0472">Membrane</keyword>
<dbReference type="OrthoDB" id="3358017at2759"/>
<evidence type="ECO:0000256" key="6">
    <source>
        <dbReference type="ARBA" id="ARBA00023136"/>
    </source>
</evidence>
<feature type="transmembrane region" description="Helical" evidence="9">
    <location>
        <begin position="117"/>
        <end position="136"/>
    </location>
</feature>
<keyword evidence="5" id="KW-0445">Lipid transport</keyword>
<name>A0A1E4SX26_9ASCO</name>
<reference evidence="11" key="1">
    <citation type="submission" date="2016-04" db="EMBL/GenBank/DDBJ databases">
        <title>Comparative genomics of biotechnologically important yeasts.</title>
        <authorList>
            <consortium name="DOE Joint Genome Institute"/>
            <person name="Riley R."/>
            <person name="Haridas S."/>
            <person name="Wolfe K.H."/>
            <person name="Lopes M.R."/>
            <person name="Hittinger C.T."/>
            <person name="Goker M."/>
            <person name="Salamov A."/>
            <person name="Wisecaver J."/>
            <person name="Long T.M."/>
            <person name="Aerts A.L."/>
            <person name="Barry K."/>
            <person name="Choi C."/>
            <person name="Clum A."/>
            <person name="Coughlan A.Y."/>
            <person name="Deshpande S."/>
            <person name="Douglass A.P."/>
            <person name="Hanson S.J."/>
            <person name="Klenk H.-P."/>
            <person name="Labutti K."/>
            <person name="Lapidus A."/>
            <person name="Lindquist E."/>
            <person name="Lipzen A."/>
            <person name="Meier-Kolthoff J.P."/>
            <person name="Ohm R.A."/>
            <person name="Otillar R.P."/>
            <person name="Pangilinan J."/>
            <person name="Peng Y."/>
            <person name="Rokas A."/>
            <person name="Rosa C.A."/>
            <person name="Scheuner C."/>
            <person name="Sibirny A.A."/>
            <person name="Slot J.C."/>
            <person name="Stielow J.B."/>
            <person name="Sun H."/>
            <person name="Kurtzman C.P."/>
            <person name="Blackwell M."/>
            <person name="Grigoriev I.V."/>
            <person name="Jeffries T.W."/>
        </authorList>
    </citation>
    <scope>NUCLEOTIDE SEQUENCE [LARGE SCALE GENOMIC DNA]</scope>
    <source>
        <strain evidence="11">NRRL YB-2248</strain>
    </source>
</reference>
<gene>
    <name evidence="10" type="ORF">CANARDRAFT_9057</name>
</gene>
<feature type="transmembrane region" description="Helical" evidence="9">
    <location>
        <begin position="20"/>
        <end position="39"/>
    </location>
</feature>
<dbReference type="STRING" id="983967.A0A1E4SX26"/>
<dbReference type="GO" id="GO:0000324">
    <property type="term" value="C:fungal-type vacuole"/>
    <property type="evidence" value="ECO:0007669"/>
    <property type="project" value="TreeGrafter"/>
</dbReference>
<dbReference type="EMBL" id="KV453859">
    <property type="protein sequence ID" value="ODV84061.1"/>
    <property type="molecule type" value="Genomic_DNA"/>
</dbReference>
<evidence type="ECO:0000256" key="7">
    <source>
        <dbReference type="ARBA" id="ARBA00037472"/>
    </source>
</evidence>
<proteinExistence type="inferred from homology"/>
<feature type="transmembrane region" description="Helical" evidence="9">
    <location>
        <begin position="76"/>
        <end position="96"/>
    </location>
</feature>
<feature type="transmembrane region" description="Helical" evidence="9">
    <location>
        <begin position="156"/>
        <end position="182"/>
    </location>
</feature>
<dbReference type="AlphaFoldDB" id="A0A1E4SX26"/>
<accession>A0A1E4SX26</accession>
<comment type="subcellular location">
    <subcellularLocation>
        <location evidence="1">Cell membrane</location>
        <topology evidence="1">Multi-pass membrane protein</topology>
    </subcellularLocation>
</comment>
<comment type="similarity">
    <text evidence="2">Belongs to the lipid-translocating exporter (LTE) (TC 9.A.26.1) family.</text>
</comment>